<feature type="transmembrane region" description="Helical" evidence="1">
    <location>
        <begin position="12"/>
        <end position="34"/>
    </location>
</feature>
<proteinExistence type="predicted"/>
<feature type="transmembrane region" description="Helical" evidence="1">
    <location>
        <begin position="126"/>
        <end position="145"/>
    </location>
</feature>
<evidence type="ECO:0000313" key="3">
    <source>
        <dbReference type="Proteomes" id="UP000093053"/>
    </source>
</evidence>
<feature type="transmembrane region" description="Helical" evidence="1">
    <location>
        <begin position="54"/>
        <end position="74"/>
    </location>
</feature>
<reference evidence="2 3" key="1">
    <citation type="submission" date="2016-07" db="EMBL/GenBank/DDBJ databases">
        <title>Complete genome sequence of the Lentzea guizhouensis DHS C013.</title>
        <authorList>
            <person name="Cao C."/>
        </authorList>
    </citation>
    <scope>NUCLEOTIDE SEQUENCE [LARGE SCALE GENOMIC DNA]</scope>
    <source>
        <strain evidence="2 3">DHS C013</strain>
    </source>
</reference>
<feature type="transmembrane region" description="Helical" evidence="1">
    <location>
        <begin position="81"/>
        <end position="106"/>
    </location>
</feature>
<evidence type="ECO:0000313" key="2">
    <source>
        <dbReference type="EMBL" id="ANZ39363.1"/>
    </source>
</evidence>
<evidence type="ECO:0000256" key="1">
    <source>
        <dbReference type="SAM" id="Phobius"/>
    </source>
</evidence>
<dbReference type="KEGG" id="led:BBK82_28240"/>
<organism evidence="2 3">
    <name type="scientific">Lentzea guizhouensis</name>
    <dbReference type="NCBI Taxonomy" id="1586287"/>
    <lineage>
        <taxon>Bacteria</taxon>
        <taxon>Bacillati</taxon>
        <taxon>Actinomycetota</taxon>
        <taxon>Actinomycetes</taxon>
        <taxon>Pseudonocardiales</taxon>
        <taxon>Pseudonocardiaceae</taxon>
        <taxon>Lentzea</taxon>
    </lineage>
</organism>
<protein>
    <submittedName>
        <fullName evidence="2">Uncharacterized protein</fullName>
    </submittedName>
</protein>
<keyword evidence="1" id="KW-0472">Membrane</keyword>
<gene>
    <name evidence="2" type="ORF">BBK82_28240</name>
</gene>
<sequence length="219" mass="23135">MKIFRHLTASLVWFSALVAAGVFAFVIALTFAVSLFRDVVISGWSVAAGQVGPWFVLFIGVYVIHNVLPVAVAHGRTRRELLGAATAFSVVFAAAMAAVAWLGFLVEGGVYALMDWSAGERGLPHAYFLMYLVWCAVGMLLAAAFDTSGPAGLVALPFGIAFAVAARVRIPGSGELPFLRNEMSLLGAGWHVASALAWLLAIGATWAIARTIPVRSKSG</sequence>
<dbReference type="EMBL" id="CP016793">
    <property type="protein sequence ID" value="ANZ39363.1"/>
    <property type="molecule type" value="Genomic_DNA"/>
</dbReference>
<dbReference type="RefSeq" id="WP_065917704.1">
    <property type="nucleotide sequence ID" value="NZ_CP016793.1"/>
</dbReference>
<keyword evidence="3" id="KW-1185">Reference proteome</keyword>
<keyword evidence="1" id="KW-0812">Transmembrane</keyword>
<keyword evidence="1" id="KW-1133">Transmembrane helix</keyword>
<dbReference type="OrthoDB" id="3538230at2"/>
<name>A0A1B2HNR2_9PSEU</name>
<accession>A0A1B2HNR2</accession>
<dbReference type="STRING" id="1586287.BBK82_28240"/>
<feature type="transmembrane region" description="Helical" evidence="1">
    <location>
        <begin position="190"/>
        <end position="209"/>
    </location>
</feature>
<dbReference type="AlphaFoldDB" id="A0A1B2HNR2"/>
<dbReference type="Proteomes" id="UP000093053">
    <property type="component" value="Chromosome"/>
</dbReference>
<feature type="transmembrane region" description="Helical" evidence="1">
    <location>
        <begin position="152"/>
        <end position="170"/>
    </location>
</feature>